<keyword evidence="6 8" id="KW-0472">Membrane</keyword>
<feature type="transmembrane region" description="Helical" evidence="8">
    <location>
        <begin position="381"/>
        <end position="401"/>
    </location>
</feature>
<comment type="subcellular location">
    <subcellularLocation>
        <location evidence="1">Cell membrane</location>
        <topology evidence="1">Multi-pass membrane protein</topology>
    </subcellularLocation>
</comment>
<dbReference type="CDD" id="cd17329">
    <property type="entry name" value="MFS_MdtH_MDR_like"/>
    <property type="match status" value="1"/>
</dbReference>
<dbReference type="EMBL" id="FODD01000024">
    <property type="protein sequence ID" value="SEO35955.1"/>
    <property type="molecule type" value="Genomic_DNA"/>
</dbReference>
<dbReference type="InterPro" id="IPR050171">
    <property type="entry name" value="MFS_Transporters"/>
</dbReference>
<keyword evidence="5 8" id="KW-1133">Transmembrane helix</keyword>
<feature type="transmembrane region" description="Helical" evidence="8">
    <location>
        <begin position="51"/>
        <end position="72"/>
    </location>
</feature>
<reference evidence="10 11" key="1">
    <citation type="submission" date="2016-10" db="EMBL/GenBank/DDBJ databases">
        <authorList>
            <person name="de Groot N.N."/>
        </authorList>
    </citation>
    <scope>NUCLEOTIDE SEQUENCE [LARGE SCALE GENOMIC DNA]</scope>
    <source>
        <strain evidence="10 11">CGMCC 4.2026</strain>
    </source>
</reference>
<sequence>MGAASRAVRETVGGLPRQFWWLWTSTLINRLGGFVVTFLALYLTVQRGYSAAYAGLVAALFGLGGAGGAVLGGVLADRLGRRRTLLAAQIAAALATAVLGLVTDPLAIAAVATALGLASSASRPALQAMIADLVPPADRVRAFSLNYWAINIGFGVSAAAAGFIAAAGYLWLFLGDAFATVLCAMVVFAKAKETLRPPAAGGLAPAGSGTVDAPAGIRLVDVLRDRRFMAVVGLTFLIGSVMQQGSSTLAIDMGAHGLSARQFGLVAAINGVVIVILQIPLTRMLRSRPTAALLAAGSLLGAWGFGLTAFADTVGLYALTVVVWTLGEIVHAPASMSVVAGLAPATARGRYQGMYTLAWSAASFAGPLAGGLVYDGVGPDAVWAGCAVVGTVAAAGYYALLRVRPTPVTSQVETVRAEGGALPDSPGTRQEPVGG</sequence>
<organism evidence="10 11">
    <name type="scientific">Actinacidiphila rubida</name>
    <dbReference type="NCBI Taxonomy" id="310780"/>
    <lineage>
        <taxon>Bacteria</taxon>
        <taxon>Bacillati</taxon>
        <taxon>Actinomycetota</taxon>
        <taxon>Actinomycetes</taxon>
        <taxon>Kitasatosporales</taxon>
        <taxon>Streptomycetaceae</taxon>
        <taxon>Actinacidiphila</taxon>
    </lineage>
</organism>
<dbReference type="RefSeq" id="WP_069464198.1">
    <property type="nucleotide sequence ID" value="NZ_FODD01000024.1"/>
</dbReference>
<dbReference type="InterPro" id="IPR036259">
    <property type="entry name" value="MFS_trans_sf"/>
</dbReference>
<keyword evidence="11" id="KW-1185">Reference proteome</keyword>
<dbReference type="InterPro" id="IPR020846">
    <property type="entry name" value="MFS_dom"/>
</dbReference>
<evidence type="ECO:0000256" key="2">
    <source>
        <dbReference type="ARBA" id="ARBA00022448"/>
    </source>
</evidence>
<dbReference type="Proteomes" id="UP000181951">
    <property type="component" value="Unassembled WGS sequence"/>
</dbReference>
<dbReference type="Gene3D" id="1.20.1250.20">
    <property type="entry name" value="MFS general substrate transporter like domains"/>
    <property type="match status" value="1"/>
</dbReference>
<proteinExistence type="predicted"/>
<evidence type="ECO:0000256" key="3">
    <source>
        <dbReference type="ARBA" id="ARBA00022475"/>
    </source>
</evidence>
<feature type="domain" description="Major facilitator superfamily (MFS) profile" evidence="9">
    <location>
        <begin position="18"/>
        <end position="408"/>
    </location>
</feature>
<gene>
    <name evidence="10" type="ORF">SAMN05216267_102464</name>
</gene>
<dbReference type="PANTHER" id="PTHR23517:SF2">
    <property type="entry name" value="MULTIDRUG RESISTANCE PROTEIN MDTH"/>
    <property type="match status" value="1"/>
</dbReference>
<evidence type="ECO:0000259" key="9">
    <source>
        <dbReference type="PROSITE" id="PS50850"/>
    </source>
</evidence>
<feature type="transmembrane region" description="Helical" evidence="8">
    <location>
        <begin position="355"/>
        <end position="375"/>
    </location>
</feature>
<keyword evidence="2" id="KW-0813">Transport</keyword>
<dbReference type="GO" id="GO:0022857">
    <property type="term" value="F:transmembrane transporter activity"/>
    <property type="evidence" value="ECO:0007669"/>
    <property type="project" value="InterPro"/>
</dbReference>
<accession>A0A1H8P268</accession>
<name>A0A1H8P268_9ACTN</name>
<dbReference type="InterPro" id="IPR011701">
    <property type="entry name" value="MFS"/>
</dbReference>
<evidence type="ECO:0000256" key="8">
    <source>
        <dbReference type="SAM" id="Phobius"/>
    </source>
</evidence>
<dbReference type="PROSITE" id="PS50850">
    <property type="entry name" value="MFS"/>
    <property type="match status" value="1"/>
</dbReference>
<protein>
    <submittedName>
        <fullName evidence="10">Predicted arabinose efflux permease, MFS family</fullName>
    </submittedName>
</protein>
<evidence type="ECO:0000256" key="7">
    <source>
        <dbReference type="SAM" id="MobiDB-lite"/>
    </source>
</evidence>
<dbReference type="SUPFAM" id="SSF103473">
    <property type="entry name" value="MFS general substrate transporter"/>
    <property type="match status" value="1"/>
</dbReference>
<dbReference type="GO" id="GO:0005886">
    <property type="term" value="C:plasma membrane"/>
    <property type="evidence" value="ECO:0007669"/>
    <property type="project" value="UniProtKB-SubCell"/>
</dbReference>
<feature type="transmembrane region" description="Helical" evidence="8">
    <location>
        <begin position="317"/>
        <end position="343"/>
    </location>
</feature>
<evidence type="ECO:0000256" key="1">
    <source>
        <dbReference type="ARBA" id="ARBA00004651"/>
    </source>
</evidence>
<evidence type="ECO:0000313" key="11">
    <source>
        <dbReference type="Proteomes" id="UP000181951"/>
    </source>
</evidence>
<feature type="transmembrane region" description="Helical" evidence="8">
    <location>
        <begin position="228"/>
        <end position="246"/>
    </location>
</feature>
<feature type="transmembrane region" description="Helical" evidence="8">
    <location>
        <begin position="20"/>
        <end position="45"/>
    </location>
</feature>
<evidence type="ECO:0000313" key="10">
    <source>
        <dbReference type="EMBL" id="SEO35955.1"/>
    </source>
</evidence>
<evidence type="ECO:0000256" key="5">
    <source>
        <dbReference type="ARBA" id="ARBA00022989"/>
    </source>
</evidence>
<keyword evidence="4 8" id="KW-0812">Transmembrane</keyword>
<feature type="transmembrane region" description="Helical" evidence="8">
    <location>
        <begin position="291"/>
        <end position="311"/>
    </location>
</feature>
<dbReference type="PROSITE" id="PS00216">
    <property type="entry name" value="SUGAR_TRANSPORT_1"/>
    <property type="match status" value="1"/>
</dbReference>
<keyword evidence="3" id="KW-1003">Cell membrane</keyword>
<dbReference type="STRING" id="310780.SAMN05216267_102464"/>
<feature type="transmembrane region" description="Helical" evidence="8">
    <location>
        <begin position="147"/>
        <end position="165"/>
    </location>
</feature>
<feature type="transmembrane region" description="Helical" evidence="8">
    <location>
        <begin position="258"/>
        <end position="279"/>
    </location>
</feature>
<evidence type="ECO:0000256" key="4">
    <source>
        <dbReference type="ARBA" id="ARBA00022692"/>
    </source>
</evidence>
<feature type="region of interest" description="Disordered" evidence="7">
    <location>
        <begin position="414"/>
        <end position="435"/>
    </location>
</feature>
<dbReference type="PANTHER" id="PTHR23517">
    <property type="entry name" value="RESISTANCE PROTEIN MDTM, PUTATIVE-RELATED-RELATED"/>
    <property type="match status" value="1"/>
</dbReference>
<evidence type="ECO:0000256" key="6">
    <source>
        <dbReference type="ARBA" id="ARBA00023136"/>
    </source>
</evidence>
<dbReference type="AlphaFoldDB" id="A0A1H8P268"/>
<dbReference type="Pfam" id="PF07690">
    <property type="entry name" value="MFS_1"/>
    <property type="match status" value="1"/>
</dbReference>
<dbReference type="InterPro" id="IPR005829">
    <property type="entry name" value="Sugar_transporter_CS"/>
</dbReference>